<organism evidence="1 2">
    <name type="scientific">Vararia minispora EC-137</name>
    <dbReference type="NCBI Taxonomy" id="1314806"/>
    <lineage>
        <taxon>Eukaryota</taxon>
        <taxon>Fungi</taxon>
        <taxon>Dikarya</taxon>
        <taxon>Basidiomycota</taxon>
        <taxon>Agaricomycotina</taxon>
        <taxon>Agaricomycetes</taxon>
        <taxon>Russulales</taxon>
        <taxon>Lachnocladiaceae</taxon>
        <taxon>Vararia</taxon>
    </lineage>
</organism>
<dbReference type="EMBL" id="MU273862">
    <property type="protein sequence ID" value="KAI0027653.1"/>
    <property type="molecule type" value="Genomic_DNA"/>
</dbReference>
<dbReference type="Proteomes" id="UP000814128">
    <property type="component" value="Unassembled WGS sequence"/>
</dbReference>
<keyword evidence="2" id="KW-1185">Reference proteome</keyword>
<comment type="caution">
    <text evidence="1">The sequence shown here is derived from an EMBL/GenBank/DDBJ whole genome shotgun (WGS) entry which is preliminary data.</text>
</comment>
<sequence length="98" mass="10306">MARTPTTNGAVCSPFILYATAGLSTLGSSNSAPVYIWAGSKATGTHLRLRTMHTQAGLDKASALDESHPLAESDLPELVDEAMENEKVLVGMSRGSED</sequence>
<reference evidence="1" key="2">
    <citation type="journal article" date="2022" name="New Phytol.">
        <title>Evolutionary transition to the ectomycorrhizal habit in the genomes of a hyperdiverse lineage of mushroom-forming fungi.</title>
        <authorList>
            <person name="Looney B."/>
            <person name="Miyauchi S."/>
            <person name="Morin E."/>
            <person name="Drula E."/>
            <person name="Courty P.E."/>
            <person name="Kohler A."/>
            <person name="Kuo A."/>
            <person name="LaButti K."/>
            <person name="Pangilinan J."/>
            <person name="Lipzen A."/>
            <person name="Riley R."/>
            <person name="Andreopoulos W."/>
            <person name="He G."/>
            <person name="Johnson J."/>
            <person name="Nolan M."/>
            <person name="Tritt A."/>
            <person name="Barry K.W."/>
            <person name="Grigoriev I.V."/>
            <person name="Nagy L.G."/>
            <person name="Hibbett D."/>
            <person name="Henrissat B."/>
            <person name="Matheny P.B."/>
            <person name="Labbe J."/>
            <person name="Martin F.M."/>
        </authorList>
    </citation>
    <scope>NUCLEOTIDE SEQUENCE</scope>
    <source>
        <strain evidence="1">EC-137</strain>
    </source>
</reference>
<protein>
    <submittedName>
        <fullName evidence="1">Uncharacterized protein</fullName>
    </submittedName>
</protein>
<evidence type="ECO:0000313" key="2">
    <source>
        <dbReference type="Proteomes" id="UP000814128"/>
    </source>
</evidence>
<proteinExistence type="predicted"/>
<reference evidence="1" key="1">
    <citation type="submission" date="2021-02" db="EMBL/GenBank/DDBJ databases">
        <authorList>
            <consortium name="DOE Joint Genome Institute"/>
            <person name="Ahrendt S."/>
            <person name="Looney B.P."/>
            <person name="Miyauchi S."/>
            <person name="Morin E."/>
            <person name="Drula E."/>
            <person name="Courty P.E."/>
            <person name="Chicoki N."/>
            <person name="Fauchery L."/>
            <person name="Kohler A."/>
            <person name="Kuo A."/>
            <person name="Labutti K."/>
            <person name="Pangilinan J."/>
            <person name="Lipzen A."/>
            <person name="Riley R."/>
            <person name="Andreopoulos W."/>
            <person name="He G."/>
            <person name="Johnson J."/>
            <person name="Barry K.W."/>
            <person name="Grigoriev I.V."/>
            <person name="Nagy L."/>
            <person name="Hibbett D."/>
            <person name="Henrissat B."/>
            <person name="Matheny P.B."/>
            <person name="Labbe J."/>
            <person name="Martin F."/>
        </authorList>
    </citation>
    <scope>NUCLEOTIDE SEQUENCE</scope>
    <source>
        <strain evidence="1">EC-137</strain>
    </source>
</reference>
<accession>A0ACB8Q7G9</accession>
<gene>
    <name evidence="1" type="ORF">K488DRAFT_90601</name>
</gene>
<evidence type="ECO:0000313" key="1">
    <source>
        <dbReference type="EMBL" id="KAI0027653.1"/>
    </source>
</evidence>
<name>A0ACB8Q7G9_9AGAM</name>